<dbReference type="EMBL" id="DS549038">
    <property type="protein sequence ID" value="EDR26730.1"/>
    <property type="molecule type" value="Genomic_DNA"/>
</dbReference>
<dbReference type="Gene3D" id="3.40.50.10890">
    <property type="match status" value="1"/>
</dbReference>
<dbReference type="InterPro" id="IPR050698">
    <property type="entry name" value="MBL"/>
</dbReference>
<dbReference type="Pfam" id="PF00753">
    <property type="entry name" value="Lactamase_B"/>
    <property type="match status" value="1"/>
</dbReference>
<dbReference type="KEGG" id="edi:EDI_049410"/>
<dbReference type="Proteomes" id="UP000008076">
    <property type="component" value="Unassembled WGS sequence"/>
</dbReference>
<dbReference type="Pfam" id="PF07521">
    <property type="entry name" value="RMMBL"/>
    <property type="match status" value="1"/>
</dbReference>
<dbReference type="eggNOG" id="KOG1136">
    <property type="taxonomic scope" value="Eukaryota"/>
</dbReference>
<dbReference type="SMART" id="SM00849">
    <property type="entry name" value="Lactamase_B"/>
    <property type="match status" value="1"/>
</dbReference>
<dbReference type="InterPro" id="IPR011108">
    <property type="entry name" value="RMMBL"/>
</dbReference>
<dbReference type="OrthoDB" id="10249535at2759"/>
<dbReference type="GO" id="GO:0016180">
    <property type="term" value="P:snRNA processing"/>
    <property type="evidence" value="ECO:0007669"/>
    <property type="project" value="TreeGrafter"/>
</dbReference>
<feature type="region of interest" description="Disordered" evidence="1">
    <location>
        <begin position="405"/>
        <end position="453"/>
    </location>
</feature>
<evidence type="ECO:0000259" key="2">
    <source>
        <dbReference type="SMART" id="SM00849"/>
    </source>
</evidence>
<dbReference type="GeneID" id="5882005"/>
<dbReference type="EC" id="3.1.26.11" evidence="3"/>
<feature type="domain" description="Metallo-beta-lactamase" evidence="2">
    <location>
        <begin position="13"/>
        <end position="202"/>
    </location>
</feature>
<evidence type="ECO:0000256" key="1">
    <source>
        <dbReference type="SAM" id="MobiDB-lite"/>
    </source>
</evidence>
<protein>
    <submittedName>
        <fullName evidence="3">Cleavage and polyadenylation specificity factor, putative</fullName>
        <ecNumber evidence="3">3.1.26.11</ecNumber>
    </submittedName>
</protein>
<dbReference type="PANTHER" id="PTHR11203:SF37">
    <property type="entry name" value="INTEGRATOR COMPLEX SUBUNIT 11"/>
    <property type="match status" value="1"/>
</dbReference>
<gene>
    <name evidence="3" type="ORF">EDI_049410</name>
</gene>
<keyword evidence="4" id="KW-1185">Reference proteome</keyword>
<evidence type="ECO:0000313" key="4">
    <source>
        <dbReference type="Proteomes" id="UP000008076"/>
    </source>
</evidence>
<sequence>MKVHVFGGGKSVGSSCVVVEGKEDAILFDCGYNPVRPDVGIDFSRMNAISSKIRAICITHFHVDHVGMLPWLTKFMDVPIYLSEPTQALLSLIIKDIHSGNNLFCQADFDKCISQCKPIDPTMTKRITQNLSIRCIYAGHALGAVMYEILLDGKRIVYSGDFDVSPSFLLKGAQITSHAIDYLITESTCINEQHKRRYELYHYADCLLSAARSGGSVQIVVNGIGRGQEVMGIVLSIVRRCHLTMPLCCSGGMLTKIANEYKRWKNWLRDDVHELVDNFSKYQMLSAQTNYIAITTPATLTKGHSLEVFEKIKNDPKSFVILPSYVSSNPKTLKETGYQCKIIRTEDNNHSDGFGLQEAIRALQPKEVFLVHGDPLKMQKSQIFFQKLFNLPVHMPNNNEALIINDSSHKKKKKSSKKKKVNKSKPPRLPPTLIEDHSKPKEVKKLLPFEDDV</sequence>
<feature type="compositionally biased region" description="Basic residues" evidence="1">
    <location>
        <begin position="409"/>
        <end position="426"/>
    </location>
</feature>
<dbReference type="SUPFAM" id="SSF56281">
    <property type="entry name" value="Metallo-hydrolase/oxidoreductase"/>
    <property type="match status" value="1"/>
</dbReference>
<dbReference type="AlphaFoldDB" id="B0EFF1"/>
<organism evidence="4">
    <name type="scientific">Entamoeba dispar (strain ATCC PRA-260 / SAW760)</name>
    <dbReference type="NCBI Taxonomy" id="370354"/>
    <lineage>
        <taxon>Eukaryota</taxon>
        <taxon>Amoebozoa</taxon>
        <taxon>Evosea</taxon>
        <taxon>Archamoebae</taxon>
        <taxon>Mastigamoebida</taxon>
        <taxon>Entamoebidae</taxon>
        <taxon>Entamoeba</taxon>
    </lineage>
</organism>
<feature type="compositionally biased region" description="Basic and acidic residues" evidence="1">
    <location>
        <begin position="434"/>
        <end position="453"/>
    </location>
</feature>
<dbReference type="VEuPathDB" id="AmoebaDB:EDI_049410"/>
<reference evidence="4" key="1">
    <citation type="submission" date="2007-12" db="EMBL/GenBank/DDBJ databases">
        <title>Annotation of Entamoeba dispar SAW760.</title>
        <authorList>
            <person name="Lorenzi H."/>
            <person name="Inman J."/>
            <person name="Schobel S."/>
            <person name="Amedeo P."/>
            <person name="Caler E."/>
        </authorList>
    </citation>
    <scope>NUCLEOTIDE SEQUENCE [LARGE SCALE GENOMIC DNA]</scope>
    <source>
        <strain evidence="4">ATCC PRA-260 / SAW760</strain>
    </source>
</reference>
<name>B0EFF1_ENTDS</name>
<dbReference type="GO" id="GO:0005634">
    <property type="term" value="C:nucleus"/>
    <property type="evidence" value="ECO:0007669"/>
    <property type="project" value="TreeGrafter"/>
</dbReference>
<dbReference type="InterPro" id="IPR036866">
    <property type="entry name" value="RibonucZ/Hydroxyglut_hydro"/>
</dbReference>
<dbReference type="RefSeq" id="XP_001736991.1">
    <property type="nucleotide sequence ID" value="XM_001736939.1"/>
</dbReference>
<evidence type="ECO:0000313" key="3">
    <source>
        <dbReference type="EMBL" id="EDR26730.1"/>
    </source>
</evidence>
<accession>B0EFF1</accession>
<dbReference type="InterPro" id="IPR001279">
    <property type="entry name" value="Metallo-B-lactamas"/>
</dbReference>
<dbReference type="PANTHER" id="PTHR11203">
    <property type="entry name" value="CLEAVAGE AND POLYADENYLATION SPECIFICITY FACTOR FAMILY MEMBER"/>
    <property type="match status" value="1"/>
</dbReference>
<dbReference type="Gene3D" id="3.60.15.10">
    <property type="entry name" value="Ribonuclease Z/Hydroxyacylglutathione hydrolase-like"/>
    <property type="match status" value="1"/>
</dbReference>
<dbReference type="GO" id="GO:0042781">
    <property type="term" value="F:3'-tRNA processing endoribonuclease activity"/>
    <property type="evidence" value="ECO:0007669"/>
    <property type="project" value="UniProtKB-EC"/>
</dbReference>
<proteinExistence type="predicted"/>
<keyword evidence="3" id="KW-0378">Hydrolase</keyword>